<evidence type="ECO:0000256" key="9">
    <source>
        <dbReference type="RuleBase" id="RU000683"/>
    </source>
</evidence>
<dbReference type="InterPro" id="IPR029068">
    <property type="entry name" value="Glyas_Bleomycin-R_OHBP_Dase"/>
</dbReference>
<dbReference type="EMBL" id="CP077074">
    <property type="protein sequence ID" value="QXH38961.1"/>
    <property type="molecule type" value="Genomic_DNA"/>
</dbReference>
<reference evidence="11" key="1">
    <citation type="submission" date="2021-06" db="EMBL/GenBank/DDBJ databases">
        <title>Updating the genus Pseudomonas: Description of 43 new species and partition of the Pseudomonas putida group.</title>
        <authorList>
            <person name="Girard L."/>
            <person name="Lood C."/>
            <person name="Vandamme P."/>
            <person name="Rokni-Zadeh H."/>
            <person name="van Noort V."/>
            <person name="Hofte M."/>
            <person name="Lavigne R."/>
            <person name="De Mot R."/>
        </authorList>
    </citation>
    <scope>NUCLEOTIDE SEQUENCE</scope>
    <source>
        <strain evidence="11">CMR12a</strain>
    </source>
</reference>
<evidence type="ECO:0000313" key="12">
    <source>
        <dbReference type="Proteomes" id="UP000693952"/>
    </source>
</evidence>
<dbReference type="Proteomes" id="UP000693952">
    <property type="component" value="Chromosome"/>
</dbReference>
<dbReference type="InterPro" id="IPR004360">
    <property type="entry name" value="Glyas_Fos-R_dOase_dom"/>
</dbReference>
<feature type="domain" description="VOC" evidence="10">
    <location>
        <begin position="145"/>
        <end position="272"/>
    </location>
</feature>
<name>A0ABX8MI33_9PSED</name>
<evidence type="ECO:0000256" key="4">
    <source>
        <dbReference type="ARBA" id="ARBA00022737"/>
    </source>
</evidence>
<keyword evidence="3" id="KW-0479">Metal-binding</keyword>
<organism evidence="11 12">
    <name type="scientific">Pseudomonas sessilinigenes</name>
    <dbReference type="NCBI Taxonomy" id="658629"/>
    <lineage>
        <taxon>Bacteria</taxon>
        <taxon>Pseudomonadati</taxon>
        <taxon>Pseudomonadota</taxon>
        <taxon>Gammaproteobacteria</taxon>
        <taxon>Pseudomonadales</taxon>
        <taxon>Pseudomonadaceae</taxon>
        <taxon>Pseudomonas</taxon>
    </lineage>
</organism>
<dbReference type="Gene3D" id="3.10.180.10">
    <property type="entry name" value="2,3-Dihydroxybiphenyl 1,2-Dioxygenase, domain 1"/>
    <property type="match status" value="2"/>
</dbReference>
<proteinExistence type="inferred from homology"/>
<dbReference type="InterPro" id="IPR000486">
    <property type="entry name" value="Xdiol_ring_cleave_dOase_1/2"/>
</dbReference>
<evidence type="ECO:0000256" key="5">
    <source>
        <dbReference type="ARBA" id="ARBA00022797"/>
    </source>
</evidence>
<keyword evidence="7 9" id="KW-0560">Oxidoreductase</keyword>
<keyword evidence="8 9" id="KW-0408">Iron</keyword>
<evidence type="ECO:0000256" key="3">
    <source>
        <dbReference type="ARBA" id="ARBA00022723"/>
    </source>
</evidence>
<dbReference type="InterPro" id="IPR037523">
    <property type="entry name" value="VOC_core"/>
</dbReference>
<protein>
    <submittedName>
        <fullName evidence="11">VOC family protein</fullName>
    </submittedName>
</protein>
<dbReference type="SUPFAM" id="SSF54593">
    <property type="entry name" value="Glyoxalase/Bleomycin resistance protein/Dihydroxybiphenyl dioxygenase"/>
    <property type="match status" value="2"/>
</dbReference>
<dbReference type="CDD" id="cd07237">
    <property type="entry name" value="BphC1-RGP6_C_like"/>
    <property type="match status" value="1"/>
</dbReference>
<comment type="similarity">
    <text evidence="2 9">Belongs to the extradiol ring-cleavage dioxygenase family.</text>
</comment>
<evidence type="ECO:0000256" key="6">
    <source>
        <dbReference type="ARBA" id="ARBA00022964"/>
    </source>
</evidence>
<evidence type="ECO:0000256" key="7">
    <source>
        <dbReference type="ARBA" id="ARBA00023002"/>
    </source>
</evidence>
<accession>A0ABX8MI33</accession>
<evidence type="ECO:0000256" key="2">
    <source>
        <dbReference type="ARBA" id="ARBA00008784"/>
    </source>
</evidence>
<dbReference type="RefSeq" id="WP_068580588.1">
    <property type="nucleotide sequence ID" value="NZ_CP027706.1"/>
</dbReference>
<evidence type="ECO:0000256" key="8">
    <source>
        <dbReference type="ARBA" id="ARBA00023004"/>
    </source>
</evidence>
<evidence type="ECO:0000256" key="1">
    <source>
        <dbReference type="ARBA" id="ARBA00001954"/>
    </source>
</evidence>
<dbReference type="Pfam" id="PF00903">
    <property type="entry name" value="Glyoxalase"/>
    <property type="match status" value="1"/>
</dbReference>
<keyword evidence="4" id="KW-0677">Repeat</keyword>
<keyword evidence="5 9" id="KW-0058">Aromatic hydrocarbons catabolism</keyword>
<evidence type="ECO:0000259" key="10">
    <source>
        <dbReference type="PROSITE" id="PS51819"/>
    </source>
</evidence>
<keyword evidence="12" id="KW-1185">Reference proteome</keyword>
<dbReference type="PROSITE" id="PS51819">
    <property type="entry name" value="VOC"/>
    <property type="match status" value="1"/>
</dbReference>
<dbReference type="Pfam" id="PF22632">
    <property type="entry name" value="BphC_D1"/>
    <property type="match status" value="1"/>
</dbReference>
<comment type="cofactor">
    <cofactor evidence="1 9">
        <name>Fe(2+)</name>
        <dbReference type="ChEBI" id="CHEBI:29033"/>
    </cofactor>
</comment>
<dbReference type="PROSITE" id="PS00082">
    <property type="entry name" value="EXTRADIOL_DIOXYGENAS"/>
    <property type="match status" value="1"/>
</dbReference>
<dbReference type="CDD" id="cd07252">
    <property type="entry name" value="BphC1-RGP6_N_like"/>
    <property type="match status" value="1"/>
</dbReference>
<keyword evidence="6 9" id="KW-0223">Dioxygenase</keyword>
<sequence length="331" mass="37448">MKQDIFGASSMGYAVIESNQLDRWQALLQGGIGLHLEHADSQLLAFRMDQHQRRIIVQRGPAEDFAAIGWQLNDQDTLHIVLQRLRARGIAIHESTAAQAAERGVVRFWRVLGPKRMAIELFVEPLTTQEPLSMLSEGFITGESGMGHLAITSRRGKDMRRFWQEIFDARQSDSVVEHLAGVTLDIEFFRVNPRHHSIAIAQVRGLALDPIRTKAQHMNLLTTSVAGLTDAFLRCRKLGFEMAHEIGEHPNDREQSFYVLTPSGFELELGWNALEVDEADWQVTTYKGISLWGHKPQKPGTWNKLKTNLGNFGQGLRSLRHAEYSPLQEQP</sequence>
<evidence type="ECO:0000313" key="11">
    <source>
        <dbReference type="EMBL" id="QXH38961.1"/>
    </source>
</evidence>
<gene>
    <name evidence="11" type="ORF">KSS89_22315</name>
</gene>